<dbReference type="RefSeq" id="WP_346174599.1">
    <property type="nucleotide sequence ID" value="NZ_BAAASD010000008.1"/>
</dbReference>
<protein>
    <submittedName>
        <fullName evidence="1">MSMEG_6728 family protein</fullName>
    </submittedName>
</protein>
<gene>
    <name evidence="1" type="ORF">GCM10010246_25640</name>
</gene>
<comment type="caution">
    <text evidence="1">The sequence shown here is derived from an EMBL/GenBank/DDBJ whole genome shotgun (WGS) entry which is preliminary data.</text>
</comment>
<organism evidence="1 2">
    <name type="scientific">Streptomyces cuspidosporus</name>
    <dbReference type="NCBI Taxonomy" id="66882"/>
    <lineage>
        <taxon>Bacteria</taxon>
        <taxon>Bacillati</taxon>
        <taxon>Actinomycetota</taxon>
        <taxon>Actinomycetes</taxon>
        <taxon>Kitasatosporales</taxon>
        <taxon>Streptomycetaceae</taxon>
        <taxon>Streptomyces</taxon>
    </lineage>
</organism>
<dbReference type="Pfam" id="PF03013">
    <property type="entry name" value="Pyr_excise"/>
    <property type="match status" value="1"/>
</dbReference>
<evidence type="ECO:0000313" key="1">
    <source>
        <dbReference type="EMBL" id="GAA2339635.1"/>
    </source>
</evidence>
<dbReference type="NCBIfam" id="NF038085">
    <property type="entry name" value="MSMEG_6728_fam"/>
    <property type="match status" value="1"/>
</dbReference>
<accession>A0ABN3FX80</accession>
<proteinExistence type="predicted"/>
<dbReference type="Proteomes" id="UP001500253">
    <property type="component" value="Unassembled WGS sequence"/>
</dbReference>
<dbReference type="EMBL" id="BAAASD010000008">
    <property type="protein sequence ID" value="GAA2339635.1"/>
    <property type="molecule type" value="Genomic_DNA"/>
</dbReference>
<dbReference type="InterPro" id="IPR004260">
    <property type="entry name" value="Pyr-dimer_DNA_glycosylase"/>
</dbReference>
<keyword evidence="2" id="KW-1185">Reference proteome</keyword>
<evidence type="ECO:0000313" key="2">
    <source>
        <dbReference type="Proteomes" id="UP001500253"/>
    </source>
</evidence>
<name>A0ABN3FX80_9ACTN</name>
<sequence>MQTFLPYPDFGETARVLDVRRLGKQRVEALQVLRGLTRPGYGWRRHPAVRMWAGYEEALVRYGLEVCRQWCLSGRADTCAATLRADLRTATGVAEPRGQEVLAEVGEVPPWLGDPAFHRSHQSALVRKDPGHYARCFPGVPDDLPYVWPSSDR</sequence>
<reference evidence="1 2" key="1">
    <citation type="journal article" date="2019" name="Int. J. Syst. Evol. Microbiol.">
        <title>The Global Catalogue of Microorganisms (GCM) 10K type strain sequencing project: providing services to taxonomists for standard genome sequencing and annotation.</title>
        <authorList>
            <consortium name="The Broad Institute Genomics Platform"/>
            <consortium name="The Broad Institute Genome Sequencing Center for Infectious Disease"/>
            <person name="Wu L."/>
            <person name="Ma J."/>
        </authorList>
    </citation>
    <scope>NUCLEOTIDE SEQUENCE [LARGE SCALE GENOMIC DNA]</scope>
    <source>
        <strain evidence="1 2">JCM 4316</strain>
    </source>
</reference>